<dbReference type="Proteomes" id="UP000327085">
    <property type="component" value="Chromosome 4"/>
</dbReference>
<organism evidence="1 2">
    <name type="scientific">Prunus dulcis</name>
    <name type="common">Almond</name>
    <name type="synonym">Amygdalus dulcis</name>
    <dbReference type="NCBI Taxonomy" id="3755"/>
    <lineage>
        <taxon>Eukaryota</taxon>
        <taxon>Viridiplantae</taxon>
        <taxon>Streptophyta</taxon>
        <taxon>Embryophyta</taxon>
        <taxon>Tracheophyta</taxon>
        <taxon>Spermatophyta</taxon>
        <taxon>Magnoliopsida</taxon>
        <taxon>eudicotyledons</taxon>
        <taxon>Gunneridae</taxon>
        <taxon>Pentapetalae</taxon>
        <taxon>rosids</taxon>
        <taxon>fabids</taxon>
        <taxon>Rosales</taxon>
        <taxon>Rosaceae</taxon>
        <taxon>Amygdaloideae</taxon>
        <taxon>Amygdaleae</taxon>
        <taxon>Prunus</taxon>
    </lineage>
</organism>
<evidence type="ECO:0000313" key="1">
    <source>
        <dbReference type="EMBL" id="VVA39474.1"/>
    </source>
</evidence>
<name>A0A5E4GI50_PRUDU</name>
<protein>
    <submittedName>
        <fullName evidence="1">PREDICTED: LOW QUALITY PROTEIN</fullName>
    </submittedName>
</protein>
<proteinExistence type="predicted"/>
<sequence>GWKPEEDVELIPLNLDKPEKSVRIGTRLTANLRTQFIDFLRHHSEVFAWSYEDMPGIAPDVISHKLTISSAYKPVRQKRRSYDAER</sequence>
<evidence type="ECO:0000313" key="2">
    <source>
        <dbReference type="Proteomes" id="UP000327085"/>
    </source>
</evidence>
<feature type="non-terminal residue" evidence="1">
    <location>
        <position position="86"/>
    </location>
</feature>
<accession>A0A5E4GI50</accession>
<gene>
    <name evidence="1" type="ORF">ALMOND_2B007369</name>
</gene>
<reference evidence="2" key="1">
    <citation type="journal article" date="2020" name="Plant J.">
        <title>Transposons played a major role in the diversification between the closely related almond and peach genomes: results from the almond genome sequence.</title>
        <authorList>
            <person name="Alioto T."/>
            <person name="Alexiou K.G."/>
            <person name="Bardil A."/>
            <person name="Barteri F."/>
            <person name="Castanera R."/>
            <person name="Cruz F."/>
            <person name="Dhingra A."/>
            <person name="Duval H."/>
            <person name="Fernandez I Marti A."/>
            <person name="Frias L."/>
            <person name="Galan B."/>
            <person name="Garcia J.L."/>
            <person name="Howad W."/>
            <person name="Gomez-Garrido J."/>
            <person name="Gut M."/>
            <person name="Julca I."/>
            <person name="Morata J."/>
            <person name="Puigdomenech P."/>
            <person name="Ribeca P."/>
            <person name="Rubio Cabetas M.J."/>
            <person name="Vlasova A."/>
            <person name="Wirthensohn M."/>
            <person name="Garcia-Mas J."/>
            <person name="Gabaldon T."/>
            <person name="Casacuberta J.M."/>
            <person name="Arus P."/>
        </authorList>
    </citation>
    <scope>NUCLEOTIDE SEQUENCE [LARGE SCALE GENOMIC DNA]</scope>
    <source>
        <strain evidence="2">cv. Texas</strain>
    </source>
</reference>
<dbReference type="InParanoid" id="A0A5E4GI50"/>
<feature type="non-terminal residue" evidence="1">
    <location>
        <position position="1"/>
    </location>
</feature>
<dbReference type="AlphaFoldDB" id="A0A5E4GI50"/>
<dbReference type="EMBL" id="CABIKO010000797">
    <property type="protein sequence ID" value="VVA39474.1"/>
    <property type="molecule type" value="Genomic_DNA"/>
</dbReference>